<feature type="compositionally biased region" description="Polar residues" evidence="1">
    <location>
        <begin position="13"/>
        <end position="27"/>
    </location>
</feature>
<dbReference type="AlphaFoldDB" id="A0ABD5ZC53"/>
<proteinExistence type="predicted"/>
<evidence type="ECO:0000313" key="3">
    <source>
        <dbReference type="Proteomes" id="UP001596481"/>
    </source>
</evidence>
<reference evidence="2 3" key="1">
    <citation type="journal article" date="2019" name="Int. J. Syst. Evol. Microbiol.">
        <title>The Global Catalogue of Microorganisms (GCM) 10K type strain sequencing project: providing services to taxonomists for standard genome sequencing and annotation.</title>
        <authorList>
            <consortium name="The Broad Institute Genomics Platform"/>
            <consortium name="The Broad Institute Genome Sequencing Center for Infectious Disease"/>
            <person name="Wu L."/>
            <person name="Ma J."/>
        </authorList>
    </citation>
    <scope>NUCLEOTIDE SEQUENCE [LARGE SCALE GENOMIC DNA]</scope>
    <source>
        <strain evidence="2 3">DSM 29988</strain>
    </source>
</reference>
<evidence type="ECO:0000256" key="1">
    <source>
        <dbReference type="SAM" id="MobiDB-lite"/>
    </source>
</evidence>
<dbReference type="Proteomes" id="UP001596481">
    <property type="component" value="Unassembled WGS sequence"/>
</dbReference>
<feature type="region of interest" description="Disordered" evidence="1">
    <location>
        <begin position="1"/>
        <end position="44"/>
    </location>
</feature>
<accession>A0ABD5ZC53</accession>
<name>A0ABD5ZC53_9EURY</name>
<evidence type="ECO:0000313" key="2">
    <source>
        <dbReference type="EMBL" id="MFC7202869.1"/>
    </source>
</evidence>
<dbReference type="EMBL" id="JBHTAA010000001">
    <property type="protein sequence ID" value="MFC7202869.1"/>
    <property type="molecule type" value="Genomic_DNA"/>
</dbReference>
<protein>
    <submittedName>
        <fullName evidence="2">Uncharacterized protein</fullName>
    </submittedName>
</protein>
<comment type="caution">
    <text evidence="2">The sequence shown here is derived from an EMBL/GenBank/DDBJ whole genome shotgun (WGS) entry which is preliminary data.</text>
</comment>
<dbReference type="RefSeq" id="WP_390222156.1">
    <property type="nucleotide sequence ID" value="NZ_JBHTAA010000001.1"/>
</dbReference>
<sequence length="128" mass="12527">MATNPGQTGGGSTETLGYSDASDTTSPGDAVGITGGEVEPGTDTENLLGVRARGRATADSGIAPIHVSGPCVAAVEGTVSEGDNLDLGTTGADGELETTAGGPAHALTDENGTWRGQTAPAGYAWVLL</sequence>
<feature type="region of interest" description="Disordered" evidence="1">
    <location>
        <begin position="81"/>
        <end position="113"/>
    </location>
</feature>
<keyword evidence="3" id="KW-1185">Reference proteome</keyword>
<organism evidence="2 3">
    <name type="scientific">Haloferax namakaokahaiae</name>
    <dbReference type="NCBI Taxonomy" id="1748331"/>
    <lineage>
        <taxon>Archaea</taxon>
        <taxon>Methanobacteriati</taxon>
        <taxon>Methanobacteriota</taxon>
        <taxon>Stenosarchaea group</taxon>
        <taxon>Halobacteria</taxon>
        <taxon>Halobacteriales</taxon>
        <taxon>Haloferacaceae</taxon>
        <taxon>Haloferax</taxon>
    </lineage>
</organism>
<gene>
    <name evidence="2" type="ORF">ACFQJC_05030</name>
</gene>